<reference evidence="2 3" key="1">
    <citation type="journal article" date="2024" name="J. Plant Pathol.">
        <title>Sequence and assembly of the genome of Seiridium unicorne, isolate CBS 538.82, causal agent of cypress canker disease.</title>
        <authorList>
            <person name="Scali E."/>
            <person name="Rocca G.D."/>
            <person name="Danti R."/>
            <person name="Garbelotto M."/>
            <person name="Barberini S."/>
            <person name="Baroncelli R."/>
            <person name="Emiliani G."/>
        </authorList>
    </citation>
    <scope>NUCLEOTIDE SEQUENCE [LARGE SCALE GENOMIC DNA]</scope>
    <source>
        <strain evidence="2 3">BM-138-508</strain>
    </source>
</reference>
<accession>A0ABR2UM86</accession>
<evidence type="ECO:0000313" key="2">
    <source>
        <dbReference type="EMBL" id="KAK9415677.1"/>
    </source>
</evidence>
<organism evidence="2 3">
    <name type="scientific">Seiridium unicorne</name>
    <dbReference type="NCBI Taxonomy" id="138068"/>
    <lineage>
        <taxon>Eukaryota</taxon>
        <taxon>Fungi</taxon>
        <taxon>Dikarya</taxon>
        <taxon>Ascomycota</taxon>
        <taxon>Pezizomycotina</taxon>
        <taxon>Sordariomycetes</taxon>
        <taxon>Xylariomycetidae</taxon>
        <taxon>Amphisphaeriales</taxon>
        <taxon>Sporocadaceae</taxon>
        <taxon>Seiridium</taxon>
    </lineage>
</organism>
<feature type="signal peptide" evidence="1">
    <location>
        <begin position="1"/>
        <end position="17"/>
    </location>
</feature>
<keyword evidence="3" id="KW-1185">Reference proteome</keyword>
<evidence type="ECO:0000256" key="1">
    <source>
        <dbReference type="SAM" id="SignalP"/>
    </source>
</evidence>
<proteinExistence type="predicted"/>
<sequence>MRFSILITHLLPLLVRASPVEQPRSLTSIQERSYSDDLAHGNYRRIDGEVYRLHQVGDGLFSGIKPNEWDDEVHVKRDTELVADLDQRYGAHNTDLIVRGTYTWSDYCKWGLYCAAIATLSLTSVVKSIPGTASDPEKVFALFRGAYDKAKAAGKGTFDTLDRPFLANMVGVGSQNILVVLWTRRSSSSASTQPAMCTDASSGEAVIIQMMQAAYAQKPGSGSLSSTLIMNGVTFELNMTASGGDSIPDSAYCKKP</sequence>
<name>A0ABR2UM86_9PEZI</name>
<feature type="chain" id="PRO_5045359198" evidence="1">
    <location>
        <begin position="18"/>
        <end position="256"/>
    </location>
</feature>
<comment type="caution">
    <text evidence="2">The sequence shown here is derived from an EMBL/GenBank/DDBJ whole genome shotgun (WGS) entry which is preliminary data.</text>
</comment>
<protein>
    <submittedName>
        <fullName evidence="2">Uncharacterized protein</fullName>
    </submittedName>
</protein>
<gene>
    <name evidence="2" type="ORF">SUNI508_10155</name>
</gene>
<dbReference type="EMBL" id="JARVKF010000413">
    <property type="protein sequence ID" value="KAK9415677.1"/>
    <property type="molecule type" value="Genomic_DNA"/>
</dbReference>
<evidence type="ECO:0000313" key="3">
    <source>
        <dbReference type="Proteomes" id="UP001408356"/>
    </source>
</evidence>
<keyword evidence="1" id="KW-0732">Signal</keyword>
<dbReference type="Proteomes" id="UP001408356">
    <property type="component" value="Unassembled WGS sequence"/>
</dbReference>